<gene>
    <name evidence="3" type="primary">TMEM141</name>
</gene>
<evidence type="ECO:0000256" key="1">
    <source>
        <dbReference type="SAM" id="MobiDB-lite"/>
    </source>
</evidence>
<dbReference type="CTD" id="85014"/>
<dbReference type="AlphaFoldDB" id="A0A6J1VED3"/>
<keyword evidence="3" id="KW-0812">Transmembrane</keyword>
<evidence type="ECO:0000313" key="3">
    <source>
        <dbReference type="RefSeq" id="XP_026541642.1"/>
    </source>
</evidence>
<proteinExistence type="predicted"/>
<feature type="compositionally biased region" description="Basic residues" evidence="1">
    <location>
        <begin position="1"/>
        <end position="13"/>
    </location>
</feature>
<organism evidence="2 3">
    <name type="scientific">Notechis scutatus</name>
    <name type="common">mainland tiger snake</name>
    <dbReference type="NCBI Taxonomy" id="8663"/>
    <lineage>
        <taxon>Eukaryota</taxon>
        <taxon>Metazoa</taxon>
        <taxon>Chordata</taxon>
        <taxon>Craniata</taxon>
        <taxon>Vertebrata</taxon>
        <taxon>Euteleostomi</taxon>
        <taxon>Lepidosauria</taxon>
        <taxon>Squamata</taxon>
        <taxon>Bifurcata</taxon>
        <taxon>Unidentata</taxon>
        <taxon>Episquamata</taxon>
        <taxon>Toxicofera</taxon>
        <taxon>Serpentes</taxon>
        <taxon>Colubroidea</taxon>
        <taxon>Elapidae</taxon>
        <taxon>Hydrophiinae</taxon>
        <taxon>Notechis</taxon>
    </lineage>
</organism>
<keyword evidence="2" id="KW-1185">Reference proteome</keyword>
<sequence>MTGRRQPLRPKGSRKGEGSGSSWNKSGGFVDPLRDIPPSSFPSLTRPRDQSPPASCMKARTGLVIWASCSEGGQSPLAAGRPRREEAMPPDAAANPEYALCQAYVRLKGLAVLAVALVGLPTYAITRRQLKNCADLWDFQTTPSKKVAQR</sequence>
<reference evidence="3" key="1">
    <citation type="submission" date="2025-08" db="UniProtKB">
        <authorList>
            <consortium name="RefSeq"/>
        </authorList>
    </citation>
    <scope>IDENTIFICATION</scope>
</reference>
<dbReference type="RefSeq" id="XP_026541642.1">
    <property type="nucleotide sequence ID" value="XM_026685857.1"/>
</dbReference>
<dbReference type="GeneID" id="113424240"/>
<name>A0A6J1VED3_9SAUR</name>
<protein>
    <submittedName>
        <fullName evidence="3">Transmembrane protein 141 isoform X2</fullName>
    </submittedName>
</protein>
<keyword evidence="3" id="KW-0472">Membrane</keyword>
<dbReference type="Proteomes" id="UP000504612">
    <property type="component" value="Unplaced"/>
</dbReference>
<accession>A0A6J1VED3</accession>
<feature type="region of interest" description="Disordered" evidence="1">
    <location>
        <begin position="1"/>
        <end position="56"/>
    </location>
</feature>
<evidence type="ECO:0000313" key="2">
    <source>
        <dbReference type="Proteomes" id="UP000504612"/>
    </source>
</evidence>